<accession>G0U8R5</accession>
<dbReference type="EMBL" id="HE573027">
    <property type="protein sequence ID" value="CCC53994.1"/>
    <property type="molecule type" value="Genomic_DNA"/>
</dbReference>
<dbReference type="VEuPathDB" id="TriTrypDB:TvY486_1114780"/>
<protein>
    <submittedName>
        <fullName evidence="2">Uncharacterized protein</fullName>
    </submittedName>
</protein>
<feature type="transmembrane region" description="Helical" evidence="1">
    <location>
        <begin position="59"/>
        <end position="77"/>
    </location>
</feature>
<dbReference type="AlphaFoldDB" id="G0U8R5"/>
<organism evidence="2">
    <name type="scientific">Trypanosoma vivax (strain Y486)</name>
    <dbReference type="NCBI Taxonomy" id="1055687"/>
    <lineage>
        <taxon>Eukaryota</taxon>
        <taxon>Discoba</taxon>
        <taxon>Euglenozoa</taxon>
        <taxon>Kinetoplastea</taxon>
        <taxon>Metakinetoplastina</taxon>
        <taxon>Trypanosomatida</taxon>
        <taxon>Trypanosomatidae</taxon>
        <taxon>Trypanosoma</taxon>
        <taxon>Duttonella</taxon>
    </lineage>
</organism>
<keyword evidence="1" id="KW-0472">Membrane</keyword>
<gene>
    <name evidence="2" type="ORF">TVY486_1114780</name>
</gene>
<evidence type="ECO:0000256" key="1">
    <source>
        <dbReference type="SAM" id="Phobius"/>
    </source>
</evidence>
<keyword evidence="1" id="KW-0812">Transmembrane</keyword>
<evidence type="ECO:0000313" key="2">
    <source>
        <dbReference type="EMBL" id="CCC53994.1"/>
    </source>
</evidence>
<name>G0U8R5_TRYVY</name>
<proteinExistence type="predicted"/>
<feature type="transmembrane region" description="Helical" evidence="1">
    <location>
        <begin position="20"/>
        <end position="39"/>
    </location>
</feature>
<keyword evidence="1" id="KW-1133">Transmembrane helix</keyword>
<sequence>MHSRVYMHICIHSSRCMRLLFPPFAFFFFVSLTCLSIFLSLSPCVCPYGSFFCHDVYVVWRAIFYTVGLMKCCVRVWNQRSGTSWRQRLCTFPCALHLCLFILKWHTPEEISH</sequence>
<reference evidence="2" key="1">
    <citation type="journal article" date="2012" name="Proc. Natl. Acad. Sci. U.S.A.">
        <title>Antigenic diversity is generated by distinct evolutionary mechanisms in African trypanosome species.</title>
        <authorList>
            <person name="Jackson A.P."/>
            <person name="Berry A."/>
            <person name="Aslett M."/>
            <person name="Allison H.C."/>
            <person name="Burton P."/>
            <person name="Vavrova-Anderson J."/>
            <person name="Brown R."/>
            <person name="Browne H."/>
            <person name="Corton N."/>
            <person name="Hauser H."/>
            <person name="Gamble J."/>
            <person name="Gilderthorp R."/>
            <person name="Marcello L."/>
            <person name="McQuillan J."/>
            <person name="Otto T.D."/>
            <person name="Quail M.A."/>
            <person name="Sanders M.J."/>
            <person name="van Tonder A."/>
            <person name="Ginger M.L."/>
            <person name="Field M.C."/>
            <person name="Barry J.D."/>
            <person name="Hertz-Fowler C."/>
            <person name="Berriman M."/>
        </authorList>
    </citation>
    <scope>NUCLEOTIDE SEQUENCE</scope>
    <source>
        <strain evidence="2">Y486</strain>
    </source>
</reference>